<feature type="compositionally biased region" description="Basic and acidic residues" evidence="2">
    <location>
        <begin position="665"/>
        <end position="675"/>
    </location>
</feature>
<accession>A0ABT2TJU0</accession>
<keyword evidence="4" id="KW-0346">Stress response</keyword>
<feature type="compositionally biased region" description="Low complexity" evidence="2">
    <location>
        <begin position="695"/>
        <end position="705"/>
    </location>
</feature>
<feature type="chain" id="PRO_5046703389" evidence="3">
    <location>
        <begin position="26"/>
        <end position="733"/>
    </location>
</feature>
<feature type="coiled-coil region" evidence="1">
    <location>
        <begin position="405"/>
        <end position="443"/>
    </location>
</feature>
<dbReference type="EMBL" id="JAOQJQ010000003">
    <property type="protein sequence ID" value="MCU6762372.1"/>
    <property type="molecule type" value="Genomic_DNA"/>
</dbReference>
<feature type="region of interest" description="Disordered" evidence="2">
    <location>
        <begin position="665"/>
        <end position="705"/>
    </location>
</feature>
<keyword evidence="3" id="KW-0732">Signal</keyword>
<protein>
    <submittedName>
        <fullName evidence="4">Heat shock 70 family protein</fullName>
    </submittedName>
</protein>
<gene>
    <name evidence="4" type="ORF">OCV88_08510</name>
</gene>
<dbReference type="Proteomes" id="UP001652442">
    <property type="component" value="Unassembled WGS sequence"/>
</dbReference>
<comment type="caution">
    <text evidence="4">The sequence shown here is derived from an EMBL/GenBank/DDBJ whole genome shotgun (WGS) entry which is preliminary data.</text>
</comment>
<dbReference type="NCBIfam" id="TIGR01167">
    <property type="entry name" value="LPXTG_anchor"/>
    <property type="match status" value="1"/>
</dbReference>
<feature type="compositionally biased region" description="Basic and acidic residues" evidence="2">
    <location>
        <begin position="42"/>
        <end position="81"/>
    </location>
</feature>
<evidence type="ECO:0000256" key="3">
    <source>
        <dbReference type="SAM" id="SignalP"/>
    </source>
</evidence>
<evidence type="ECO:0000256" key="1">
    <source>
        <dbReference type="SAM" id="Coils"/>
    </source>
</evidence>
<evidence type="ECO:0000313" key="4">
    <source>
        <dbReference type="EMBL" id="MCU6762372.1"/>
    </source>
</evidence>
<reference evidence="4 5" key="1">
    <citation type="journal article" date="2021" name="ISME Commun">
        <title>Automated analysis of genomic sequences facilitates high-throughput and comprehensive description of bacteria.</title>
        <authorList>
            <person name="Hitch T.C.A."/>
        </authorList>
    </citation>
    <scope>NUCLEOTIDE SEQUENCE [LARGE SCALE GENOMIC DNA]</scope>
    <source>
        <strain evidence="4 5">Sanger_109</strain>
    </source>
</reference>
<feature type="compositionally biased region" description="Basic and acidic residues" evidence="2">
    <location>
        <begin position="685"/>
        <end position="694"/>
    </location>
</feature>
<dbReference type="RefSeq" id="WP_158425082.1">
    <property type="nucleotide sequence ID" value="NZ_JAOQJQ010000003.1"/>
</dbReference>
<evidence type="ECO:0000256" key="2">
    <source>
        <dbReference type="SAM" id="MobiDB-lite"/>
    </source>
</evidence>
<keyword evidence="5" id="KW-1185">Reference proteome</keyword>
<sequence>MKRKQVIALILSAALAVSVAAPVMAAEPAEDLAQSGVVQEIPDEKSESLASDTEHAKEADAKTVPEADRQKEETKADDLEKWNPVITEEELEDSKESLMGLLDKDGLMDRYDKLPAEAKAGLDSTAAEYMHAAFDENVDNFEQSLAYMEGVIGALELGTELDPYLDQLMDEIVESIDQLRHYLITVEQWYQDENIDVNFVTQQWETIIKDLNAYSTWYAPLFTADYVKTVSSYYEKLNAVEITDENAVDIYEQLMDADKVLGQADKNINFSYRDQAKEIIAHYQDFLALAPEGMADEFAFRFLTGTDTPDKYVFTYGNVVDKYLPQVQAELASLEDAFSIGAYYSFYEETWGNLNNLWTALANAIEQDALKQSEEIDVYGYEGSEKAEYERAAVVFQAALEDREYAQLVTAAKDMQAALKEYNEAAKLALEEAKDQLPGLLDQLMVLMTELEVNGAYYEDMYYQEVAAQIGAVSDALSDLPAVTDIEALKLVNSVNGTLKKQASSYSEKLDVLMEQCESLNAAIADIFAYASDGVKETDNYKDAAALWKAFADKVSKERNAYDAGAVVDITGLLKAYDNMAADAGSEEGMIQTAARAILDAAVKAGQELYKQEAAKEHSKEALEAYKTALDAAVKLQSSWDPSNVSDVLKGLADAQEVLLNDKAGTEKPSDHQQKPSDITEDPVDTGKKTEGKDTTSSGNVPKTGDAAAAGILAMMAASGLGGAAGLRRRKKD</sequence>
<feature type="signal peptide" evidence="3">
    <location>
        <begin position="1"/>
        <end position="25"/>
    </location>
</feature>
<proteinExistence type="predicted"/>
<name>A0ABT2TJU0_9FIRM</name>
<feature type="region of interest" description="Disordered" evidence="2">
    <location>
        <begin position="30"/>
        <end position="84"/>
    </location>
</feature>
<organism evidence="4 5">
    <name type="scientific">Brotonthovivens ammoniilytica</name>
    <dbReference type="NCBI Taxonomy" id="2981725"/>
    <lineage>
        <taxon>Bacteria</taxon>
        <taxon>Bacillati</taxon>
        <taxon>Bacillota</taxon>
        <taxon>Clostridia</taxon>
        <taxon>Lachnospirales</taxon>
        <taxon>Lachnospiraceae</taxon>
        <taxon>Brotonthovivens</taxon>
    </lineage>
</organism>
<keyword evidence="1" id="KW-0175">Coiled coil</keyword>
<evidence type="ECO:0000313" key="5">
    <source>
        <dbReference type="Proteomes" id="UP001652442"/>
    </source>
</evidence>